<organism evidence="1 2">
    <name type="scientific">Pseudobacteriovorax antillogorgiicola</name>
    <dbReference type="NCBI Taxonomy" id="1513793"/>
    <lineage>
        <taxon>Bacteria</taxon>
        <taxon>Pseudomonadati</taxon>
        <taxon>Bdellovibrionota</taxon>
        <taxon>Oligoflexia</taxon>
        <taxon>Oligoflexales</taxon>
        <taxon>Pseudobacteriovoracaceae</taxon>
        <taxon>Pseudobacteriovorax</taxon>
    </lineage>
</organism>
<dbReference type="OrthoDB" id="211370at2"/>
<dbReference type="EMBL" id="FWZT01000028">
    <property type="protein sequence ID" value="SMF74521.1"/>
    <property type="molecule type" value="Genomic_DNA"/>
</dbReference>
<keyword evidence="2" id="KW-1185">Reference proteome</keyword>
<name>A0A1Y6CLP6_9BACT</name>
<reference evidence="2" key="1">
    <citation type="submission" date="2017-04" db="EMBL/GenBank/DDBJ databases">
        <authorList>
            <person name="Varghese N."/>
            <person name="Submissions S."/>
        </authorList>
    </citation>
    <scope>NUCLEOTIDE SEQUENCE [LARGE SCALE GENOMIC DNA]</scope>
    <source>
        <strain evidence="2">RKEM611</strain>
    </source>
</reference>
<accession>A0A1Y6CLP6</accession>
<dbReference type="RefSeq" id="WP_132324627.1">
    <property type="nucleotide sequence ID" value="NZ_FWZT01000028.1"/>
</dbReference>
<gene>
    <name evidence="1" type="ORF">SAMN06296036_12850</name>
</gene>
<protein>
    <recommendedName>
        <fullName evidence="3">Tetratricopeptide repeat-containing protein</fullName>
    </recommendedName>
</protein>
<dbReference type="Proteomes" id="UP000192907">
    <property type="component" value="Unassembled WGS sequence"/>
</dbReference>
<proteinExistence type="predicted"/>
<evidence type="ECO:0000313" key="2">
    <source>
        <dbReference type="Proteomes" id="UP000192907"/>
    </source>
</evidence>
<evidence type="ECO:0000313" key="1">
    <source>
        <dbReference type="EMBL" id="SMF74521.1"/>
    </source>
</evidence>
<dbReference type="AlphaFoldDB" id="A0A1Y6CLP6"/>
<sequence>MKFKSDPKNAGKLLKFPTNYKPPEEKPKEANFAMFAFAIVGGQIGIAAQILEQILNLDEKNAYHAAEYYHACYQKDHGIQSRAMQIRILIQQGDNNGALMAIHECFGLQGPPAITVLESMRAMLS</sequence>
<evidence type="ECO:0008006" key="3">
    <source>
        <dbReference type="Google" id="ProtNLM"/>
    </source>
</evidence>